<proteinExistence type="predicted"/>
<protein>
    <submittedName>
        <fullName evidence="1">Uncharacterized protein</fullName>
    </submittedName>
</protein>
<evidence type="ECO:0000313" key="2">
    <source>
        <dbReference type="Proteomes" id="UP000821865"/>
    </source>
</evidence>
<name>A0ACB8CSD3_DERSI</name>
<dbReference type="Proteomes" id="UP000821865">
    <property type="component" value="Chromosome 5"/>
</dbReference>
<organism evidence="1 2">
    <name type="scientific">Dermacentor silvarum</name>
    <name type="common">Tick</name>
    <dbReference type="NCBI Taxonomy" id="543639"/>
    <lineage>
        <taxon>Eukaryota</taxon>
        <taxon>Metazoa</taxon>
        <taxon>Ecdysozoa</taxon>
        <taxon>Arthropoda</taxon>
        <taxon>Chelicerata</taxon>
        <taxon>Arachnida</taxon>
        <taxon>Acari</taxon>
        <taxon>Parasitiformes</taxon>
        <taxon>Ixodida</taxon>
        <taxon>Ixodoidea</taxon>
        <taxon>Ixodidae</taxon>
        <taxon>Rhipicephalinae</taxon>
        <taxon>Dermacentor</taxon>
    </lineage>
</organism>
<reference evidence="1" key="1">
    <citation type="submission" date="2020-05" db="EMBL/GenBank/DDBJ databases">
        <title>Large-scale comparative analyses of tick genomes elucidate their genetic diversity and vector capacities.</title>
        <authorList>
            <person name="Jia N."/>
            <person name="Wang J."/>
            <person name="Shi W."/>
            <person name="Du L."/>
            <person name="Sun Y."/>
            <person name="Zhan W."/>
            <person name="Jiang J."/>
            <person name="Wang Q."/>
            <person name="Zhang B."/>
            <person name="Ji P."/>
            <person name="Sakyi L.B."/>
            <person name="Cui X."/>
            <person name="Yuan T."/>
            <person name="Jiang B."/>
            <person name="Yang W."/>
            <person name="Lam T.T.-Y."/>
            <person name="Chang Q."/>
            <person name="Ding S."/>
            <person name="Wang X."/>
            <person name="Zhu J."/>
            <person name="Ruan X."/>
            <person name="Zhao L."/>
            <person name="Wei J."/>
            <person name="Que T."/>
            <person name="Du C."/>
            <person name="Cheng J."/>
            <person name="Dai P."/>
            <person name="Han X."/>
            <person name="Huang E."/>
            <person name="Gao Y."/>
            <person name="Liu J."/>
            <person name="Shao H."/>
            <person name="Ye R."/>
            <person name="Li L."/>
            <person name="Wei W."/>
            <person name="Wang X."/>
            <person name="Wang C."/>
            <person name="Yang T."/>
            <person name="Huo Q."/>
            <person name="Li W."/>
            <person name="Guo W."/>
            <person name="Chen H."/>
            <person name="Zhou L."/>
            <person name="Ni X."/>
            <person name="Tian J."/>
            <person name="Zhou Y."/>
            <person name="Sheng Y."/>
            <person name="Liu T."/>
            <person name="Pan Y."/>
            <person name="Xia L."/>
            <person name="Li J."/>
            <person name="Zhao F."/>
            <person name="Cao W."/>
        </authorList>
    </citation>
    <scope>NUCLEOTIDE SEQUENCE</scope>
    <source>
        <strain evidence="1">Dsil-2018</strain>
    </source>
</reference>
<sequence>MTVFGDTLAMVLVVIGAALTGLLIWLLIRKYDREHGIDGASRRKADAGMSPLSGETASPVSPVCGHEVAPEGGPRETAQSTDALRMCPITAFSGKEPTPDDATAHGGGPVATSLPPKDPPGTSPITLSSGEEALLSSPPGDAPKVPPSGEAHLSEKSRPEAKKVPEHTKRSSTAGRSRESLQLTKERTSRDQHGKRKTKKPAAAPLNAIDSSADPSQGVRPHDDVNDPAIQELREEFAPRAPDGSHCAFPLPRHQSDQTPIPAELDIFSVEHSTSDAAAASRAAPRQESAQREGRVPTDVSSLPSDGATARNRSDDPWRFQPSYTPFQWNTQHLTSRRERRRKRSSRPSQNKTSDTPLAGVISMTPLRVVRVTSEWLSTKHFHMNALQMQFGMENAFLLWSWITVAMSFKANAMPVLEDTLVFNYPWFQGYNPNWHSTQSQLWPQPYLLSRIEAPEEACISDSKDQLYYQAEFDGHPVGGEDLDRFDTPRATANDMHGAHFGGDYAFPRYGGQSRMSRYGIDYGDYHARRHGFRGPYNYRPDARSFGAPSDAAFHDGLAYPRWTGHFSGQEHPTTFDPHLTNPYYRDPFHAQRFVAQYPYFRI</sequence>
<comment type="caution">
    <text evidence="1">The sequence shown here is derived from an EMBL/GenBank/DDBJ whole genome shotgun (WGS) entry which is preliminary data.</text>
</comment>
<accession>A0ACB8CSD3</accession>
<keyword evidence="2" id="KW-1185">Reference proteome</keyword>
<gene>
    <name evidence="1" type="ORF">HPB49_017810</name>
</gene>
<dbReference type="EMBL" id="CM023474">
    <property type="protein sequence ID" value="KAH7949966.1"/>
    <property type="molecule type" value="Genomic_DNA"/>
</dbReference>
<evidence type="ECO:0000313" key="1">
    <source>
        <dbReference type="EMBL" id="KAH7949966.1"/>
    </source>
</evidence>